<keyword evidence="3" id="KW-1185">Reference proteome</keyword>
<evidence type="ECO:0000313" key="2">
    <source>
        <dbReference type="EMBL" id="KAF4364070.1"/>
    </source>
</evidence>
<dbReference type="EMBL" id="JAATIQ010000288">
    <property type="protein sequence ID" value="KAF4364070.1"/>
    <property type="molecule type" value="Genomic_DNA"/>
</dbReference>
<proteinExistence type="predicted"/>
<dbReference type="AlphaFoldDB" id="A0A7J6F326"/>
<name>A0A7J6F326_CANSA</name>
<evidence type="ECO:0000256" key="1">
    <source>
        <dbReference type="SAM" id="MobiDB-lite"/>
    </source>
</evidence>
<sequence length="82" mass="9522">MKHLRKPQIISAPQRKLEKAEPVREEQGSHSELEAVEQQRAHLHGGSKLRIIQRDIKSSNEGRKSYYQSNCMPNLLLLRVYS</sequence>
<feature type="region of interest" description="Disordered" evidence="1">
    <location>
        <begin position="1"/>
        <end position="32"/>
    </location>
</feature>
<comment type="caution">
    <text evidence="2">The sequence shown here is derived from an EMBL/GenBank/DDBJ whole genome shotgun (WGS) entry which is preliminary data.</text>
</comment>
<reference evidence="2 3" key="1">
    <citation type="journal article" date="2020" name="bioRxiv">
        <title>Sequence and annotation of 42 cannabis genomes reveals extensive copy number variation in cannabinoid synthesis and pathogen resistance genes.</title>
        <authorList>
            <person name="Mckernan K.J."/>
            <person name="Helbert Y."/>
            <person name="Kane L.T."/>
            <person name="Ebling H."/>
            <person name="Zhang L."/>
            <person name="Liu B."/>
            <person name="Eaton Z."/>
            <person name="Mclaughlin S."/>
            <person name="Kingan S."/>
            <person name="Baybayan P."/>
            <person name="Concepcion G."/>
            <person name="Jordan M."/>
            <person name="Riva A."/>
            <person name="Barbazuk W."/>
            <person name="Harkins T."/>
        </authorList>
    </citation>
    <scope>NUCLEOTIDE SEQUENCE [LARGE SCALE GENOMIC DNA]</scope>
    <source>
        <strain evidence="3">cv. Jamaican Lion 4</strain>
        <tissue evidence="2">Leaf</tissue>
    </source>
</reference>
<feature type="compositionally biased region" description="Basic and acidic residues" evidence="1">
    <location>
        <begin position="15"/>
        <end position="32"/>
    </location>
</feature>
<evidence type="ECO:0000313" key="3">
    <source>
        <dbReference type="Proteomes" id="UP000583929"/>
    </source>
</evidence>
<dbReference type="Proteomes" id="UP000583929">
    <property type="component" value="Unassembled WGS sequence"/>
</dbReference>
<organism evidence="2 3">
    <name type="scientific">Cannabis sativa</name>
    <name type="common">Hemp</name>
    <name type="synonym">Marijuana</name>
    <dbReference type="NCBI Taxonomy" id="3483"/>
    <lineage>
        <taxon>Eukaryota</taxon>
        <taxon>Viridiplantae</taxon>
        <taxon>Streptophyta</taxon>
        <taxon>Embryophyta</taxon>
        <taxon>Tracheophyta</taxon>
        <taxon>Spermatophyta</taxon>
        <taxon>Magnoliopsida</taxon>
        <taxon>eudicotyledons</taxon>
        <taxon>Gunneridae</taxon>
        <taxon>Pentapetalae</taxon>
        <taxon>rosids</taxon>
        <taxon>fabids</taxon>
        <taxon>Rosales</taxon>
        <taxon>Cannabaceae</taxon>
        <taxon>Cannabis</taxon>
    </lineage>
</organism>
<gene>
    <name evidence="2" type="ORF">G4B88_015435</name>
</gene>
<protein>
    <submittedName>
        <fullName evidence="2">Uncharacterized protein</fullName>
    </submittedName>
</protein>
<accession>A0A7J6F326</accession>